<dbReference type="EMBL" id="PEXV01000047">
    <property type="protein sequence ID" value="PIS41792.1"/>
    <property type="molecule type" value="Genomic_DNA"/>
</dbReference>
<dbReference type="InterPro" id="IPR043722">
    <property type="entry name" value="DUF5663"/>
</dbReference>
<dbReference type="Pfam" id="PF18908">
    <property type="entry name" value="DUF5663"/>
    <property type="match status" value="1"/>
</dbReference>
<comment type="caution">
    <text evidence="1">The sequence shown here is derived from an EMBL/GenBank/DDBJ whole genome shotgun (WGS) entry which is preliminary data.</text>
</comment>
<dbReference type="AlphaFoldDB" id="A0A2H0YVM5"/>
<accession>A0A2H0YVM5</accession>
<sequence>MNDVITKNIIELLGLENLPEEKKKALLDQMSSVVQSRIARRVDALLSEEQKEHFNKMVADGADENAINAYLSKQVPKFDEIATEEILKFKEEMVKESESIKSSLQE</sequence>
<organism evidence="1 2">
    <name type="scientific">Candidatus Kerfeldbacteria bacterium CG08_land_8_20_14_0_20_42_7</name>
    <dbReference type="NCBI Taxonomy" id="2014245"/>
    <lineage>
        <taxon>Bacteria</taxon>
        <taxon>Candidatus Kerfeldiibacteriota</taxon>
    </lineage>
</organism>
<evidence type="ECO:0000313" key="1">
    <source>
        <dbReference type="EMBL" id="PIS41792.1"/>
    </source>
</evidence>
<reference evidence="2" key="1">
    <citation type="submission" date="2017-09" db="EMBL/GenBank/DDBJ databases">
        <title>Depth-based differentiation of microbial function through sediment-hosted aquifers and enrichment of novel symbionts in the deep terrestrial subsurface.</title>
        <authorList>
            <person name="Probst A.J."/>
            <person name="Ladd B."/>
            <person name="Jarett J.K."/>
            <person name="Geller-Mcgrath D.E."/>
            <person name="Sieber C.M.K."/>
            <person name="Emerson J.B."/>
            <person name="Anantharaman K."/>
            <person name="Thomas B.C."/>
            <person name="Malmstrom R."/>
            <person name="Stieglmeier M."/>
            <person name="Klingl A."/>
            <person name="Woyke T."/>
            <person name="Ryan C.M."/>
            <person name="Banfield J.F."/>
        </authorList>
    </citation>
    <scope>NUCLEOTIDE SEQUENCE [LARGE SCALE GENOMIC DNA]</scope>
</reference>
<gene>
    <name evidence="1" type="ORF">COT25_01195</name>
</gene>
<dbReference type="Proteomes" id="UP000228711">
    <property type="component" value="Unassembled WGS sequence"/>
</dbReference>
<protein>
    <submittedName>
        <fullName evidence="1">Uncharacterized protein</fullName>
    </submittedName>
</protein>
<name>A0A2H0YVM5_9BACT</name>
<proteinExistence type="predicted"/>
<evidence type="ECO:0000313" key="2">
    <source>
        <dbReference type="Proteomes" id="UP000228711"/>
    </source>
</evidence>